<organism evidence="1 2">
    <name type="scientific">Microvirga makkahensis</name>
    <dbReference type="NCBI Taxonomy" id="1128670"/>
    <lineage>
        <taxon>Bacteria</taxon>
        <taxon>Pseudomonadati</taxon>
        <taxon>Pseudomonadota</taxon>
        <taxon>Alphaproteobacteria</taxon>
        <taxon>Hyphomicrobiales</taxon>
        <taxon>Methylobacteriaceae</taxon>
        <taxon>Microvirga</taxon>
    </lineage>
</organism>
<dbReference type="Proteomes" id="UP000436483">
    <property type="component" value="Unassembled WGS sequence"/>
</dbReference>
<dbReference type="EMBL" id="WURB01000002">
    <property type="protein sequence ID" value="MXQ10720.1"/>
    <property type="molecule type" value="Genomic_DNA"/>
</dbReference>
<sequence length="201" mass="22591">MCVQSLEESVPTRLPPRPGFEAIEAAAPETASRRTLILALIGNISFSWSNNESMFIYVLMLLLDIDQTSAAIIFSTLNTTRARLDLVQRLAAANIADKQVASQLENLVERFNACTKIRNEFNHCMYALNDLGEITHTHSMKISEVRGRLKFGAVRPVDDDRLKEMQGIIGDLKALNRDLWNFLPVLENHVARKGEAVRQRG</sequence>
<comment type="caution">
    <text evidence="1">The sequence shown here is derived from an EMBL/GenBank/DDBJ whole genome shotgun (WGS) entry which is preliminary data.</text>
</comment>
<reference evidence="1 2" key="2">
    <citation type="submission" date="2020-01" db="EMBL/GenBank/DDBJ databases">
        <title>Microvirga sp. nov., an arsenate reduction bacterium isolated from Tibet hotspring sediments.</title>
        <authorList>
            <person name="Xian W.-D."/>
            <person name="Li W.-J."/>
        </authorList>
    </citation>
    <scope>NUCLEOTIDE SEQUENCE [LARGE SCALE GENOMIC DNA]</scope>
    <source>
        <strain evidence="1 2">KCTC 23863</strain>
    </source>
</reference>
<accession>A0A7X3MPP1</accession>
<protein>
    <submittedName>
        <fullName evidence="1">Uncharacterized protein</fullName>
    </submittedName>
</protein>
<evidence type="ECO:0000313" key="1">
    <source>
        <dbReference type="EMBL" id="MXQ10720.1"/>
    </source>
</evidence>
<name>A0A7X3MPP1_9HYPH</name>
<keyword evidence="2" id="KW-1185">Reference proteome</keyword>
<gene>
    <name evidence="1" type="ORF">GR328_04505</name>
</gene>
<reference evidence="1 2" key="1">
    <citation type="submission" date="2019-12" db="EMBL/GenBank/DDBJ databases">
        <authorList>
            <person name="Yuan C.-G."/>
        </authorList>
    </citation>
    <scope>NUCLEOTIDE SEQUENCE [LARGE SCALE GENOMIC DNA]</scope>
    <source>
        <strain evidence="1 2">KCTC 23863</strain>
    </source>
</reference>
<dbReference type="OrthoDB" id="7846470at2"/>
<evidence type="ECO:0000313" key="2">
    <source>
        <dbReference type="Proteomes" id="UP000436483"/>
    </source>
</evidence>
<dbReference type="AlphaFoldDB" id="A0A7X3MPP1"/>
<proteinExistence type="predicted"/>